<sequence>MSELPTFKYNPNAERLGIISKENTTCPVCGQDRDYLYQGPFYCIDDVEGICPWCIEDGSAAKKYDGEFQDAASCDTVDNEEYLVELTTRTPGYSGWQQERWLSHCGDFCALKEYVGWTEIKDLLEELAEDLNEIKAGYKLTQEELERYFVHNGRIQGYLFQCLHCEKHRLTVDMN</sequence>
<reference evidence="2 3" key="1">
    <citation type="submission" date="2019-09" db="EMBL/GenBank/DDBJ databases">
        <title>Genomes of family Cryomorphaceae.</title>
        <authorList>
            <person name="Bowman J.P."/>
        </authorList>
    </citation>
    <scope>NUCLEOTIDE SEQUENCE [LARGE SCALE GENOMIC DNA]</scope>
    <source>
        <strain evidence="2 3">LMG 25704</strain>
    </source>
</reference>
<evidence type="ECO:0000256" key="1">
    <source>
        <dbReference type="ARBA" id="ARBA00008525"/>
    </source>
</evidence>
<evidence type="ECO:0000313" key="3">
    <source>
        <dbReference type="Proteomes" id="UP000468650"/>
    </source>
</evidence>
<proteinExistence type="inferred from homology"/>
<comment type="caution">
    <text evidence="2">The sequence shown here is derived from an EMBL/GenBank/DDBJ whole genome shotgun (WGS) entry which is preliminary data.</text>
</comment>
<keyword evidence="3" id="KW-1185">Reference proteome</keyword>
<evidence type="ECO:0000313" key="2">
    <source>
        <dbReference type="EMBL" id="KAB2807694.1"/>
    </source>
</evidence>
<accession>A0A6N6RKL5</accession>
<dbReference type="InterPro" id="IPR005363">
    <property type="entry name" value="UPF0167"/>
</dbReference>
<name>A0A6N6RKL5_9FLAO</name>
<dbReference type="RefSeq" id="WP_151668097.1">
    <property type="nucleotide sequence ID" value="NZ_WBVO01000010.1"/>
</dbReference>
<dbReference type="Pfam" id="PF03691">
    <property type="entry name" value="UPF0167"/>
    <property type="match status" value="1"/>
</dbReference>
<dbReference type="OrthoDB" id="7065534at2"/>
<dbReference type="EMBL" id="WBVO01000010">
    <property type="protein sequence ID" value="KAB2807694.1"/>
    <property type="molecule type" value="Genomic_DNA"/>
</dbReference>
<dbReference type="Proteomes" id="UP000468650">
    <property type="component" value="Unassembled WGS sequence"/>
</dbReference>
<protein>
    <submittedName>
        <fullName evidence="2">CbrC family protein</fullName>
    </submittedName>
</protein>
<dbReference type="AlphaFoldDB" id="A0A6N6RKL5"/>
<gene>
    <name evidence="2" type="ORF">F8C67_11680</name>
</gene>
<comment type="similarity">
    <text evidence="1">Belongs to the UPF0167 family.</text>
</comment>
<organism evidence="2 3">
    <name type="scientific">Phaeocystidibacter luteus</name>
    <dbReference type="NCBI Taxonomy" id="911197"/>
    <lineage>
        <taxon>Bacteria</taxon>
        <taxon>Pseudomonadati</taxon>
        <taxon>Bacteroidota</taxon>
        <taxon>Flavobacteriia</taxon>
        <taxon>Flavobacteriales</taxon>
        <taxon>Phaeocystidibacteraceae</taxon>
        <taxon>Phaeocystidibacter</taxon>
    </lineage>
</organism>